<comment type="caution">
    <text evidence="6">The sequence shown here is derived from an EMBL/GenBank/DDBJ whole genome shotgun (WGS) entry which is preliminary data.</text>
</comment>
<dbReference type="Gene3D" id="3.30.70.270">
    <property type="match status" value="1"/>
</dbReference>
<dbReference type="NCBIfam" id="TIGR00254">
    <property type="entry name" value="GGDEF"/>
    <property type="match status" value="1"/>
</dbReference>
<feature type="domain" description="PAS" evidence="2">
    <location>
        <begin position="178"/>
        <end position="250"/>
    </location>
</feature>
<dbReference type="Pfam" id="PF08448">
    <property type="entry name" value="PAS_4"/>
    <property type="match status" value="1"/>
</dbReference>
<dbReference type="InterPro" id="IPR043128">
    <property type="entry name" value="Rev_trsase/Diguanyl_cyclase"/>
</dbReference>
<sequence>MKNILMNVPIAYLIVGVVIIVISLSSTIIFHTKFLKENKEVRSLREIEERFRILINSSPNLIGFKDGFGRYVDVNKVSIKVFNFDKVDYKGKTDIEIVEMNPMYKECLLKCKESDDRAWELREPICTEERVLQEDGSYKIYDVIKVPIFSDNGERKALTILGHDVTELKKVNEKLRESEEWYRLAVEGANDGIWEYNLKKDITYISSKSMSFIGVLNMDKHKRREVWNSYIHPEDFWNVKQKMNRHLKGETEQYICEYRIKNKDGEYVWIYSRGKALLNEKGVPYRVTGFHTDITDIKKNEERINYLAYYDEVTGVHNKAFISNKVEELQSEGFEKGRKHALLVMDIDDFKYVNELIGHVLGDCFLKEVAKRIKSCIPPNSILSRYSGDEFIILLYDIESIEDVRKIVDKVLKALGTKFDIINHQFFISESVGITIFPEHGESFRDIFTFAEIAMNKAKRLGKNKCVFFDKSMKEEIGERVLLEKNLYEAIENKEFIVAYQLQKDLKSDSYTGAEALVRWMHPEKGLIPPNKFIPLAEETGLIVPIGKIILKEACQKIKELQDKGYKDLSVSVNISIGQLKAPNFVDLIENIIKEIEFEPKLLTLEITESILMESFTSSIEKIEQLRELGIKIALDDFGTGYSSFNYLRKLPIDILKIDKSFVDEIETNLKQKAIVGGIISVAKELDFKVVAEGVEKIEQLEILKEQDCDKIQGYIFSKPLFENEFDKMLLDNNV</sequence>
<evidence type="ECO:0000259" key="5">
    <source>
        <dbReference type="PROSITE" id="PS50887"/>
    </source>
</evidence>
<dbReference type="CDD" id="cd01948">
    <property type="entry name" value="EAL"/>
    <property type="match status" value="1"/>
</dbReference>
<dbReference type="AlphaFoldDB" id="A0A9J6P698"/>
<keyword evidence="1" id="KW-0472">Membrane</keyword>
<dbReference type="PROSITE" id="PS50887">
    <property type="entry name" value="GGDEF"/>
    <property type="match status" value="1"/>
</dbReference>
<dbReference type="PROSITE" id="PS50112">
    <property type="entry name" value="PAS"/>
    <property type="match status" value="1"/>
</dbReference>
<evidence type="ECO:0000313" key="6">
    <source>
        <dbReference type="EMBL" id="MCM1991641.1"/>
    </source>
</evidence>
<dbReference type="InterPro" id="IPR013655">
    <property type="entry name" value="PAS_fold_3"/>
</dbReference>
<reference evidence="6" key="2">
    <citation type="submission" date="2021-04" db="EMBL/GenBank/DDBJ databases">
        <authorList>
            <person name="Dong X."/>
        </authorList>
    </citation>
    <scope>NUCLEOTIDE SEQUENCE</scope>
    <source>
        <strain evidence="6">ZWT</strain>
    </source>
</reference>
<dbReference type="SMART" id="SM00052">
    <property type="entry name" value="EAL"/>
    <property type="match status" value="1"/>
</dbReference>
<protein>
    <submittedName>
        <fullName evidence="6">EAL domain-containing protein</fullName>
    </submittedName>
</protein>
<dbReference type="PROSITE" id="PS50883">
    <property type="entry name" value="EAL"/>
    <property type="match status" value="1"/>
</dbReference>
<dbReference type="SUPFAM" id="SSF55785">
    <property type="entry name" value="PYP-like sensor domain (PAS domain)"/>
    <property type="match status" value="2"/>
</dbReference>
<evidence type="ECO:0000259" key="4">
    <source>
        <dbReference type="PROSITE" id="PS50883"/>
    </source>
</evidence>
<evidence type="ECO:0000259" key="3">
    <source>
        <dbReference type="PROSITE" id="PS50113"/>
    </source>
</evidence>
<dbReference type="RefSeq" id="WP_250860784.1">
    <property type="nucleotide sequence ID" value="NZ_JAGSOJ010000004.1"/>
</dbReference>
<dbReference type="FunFam" id="3.20.20.450:FF:000001">
    <property type="entry name" value="Cyclic di-GMP phosphodiesterase yahA"/>
    <property type="match status" value="1"/>
</dbReference>
<organism evidence="6 7">
    <name type="scientific">Oceanirhabdus seepicola</name>
    <dbReference type="NCBI Taxonomy" id="2828781"/>
    <lineage>
        <taxon>Bacteria</taxon>
        <taxon>Bacillati</taxon>
        <taxon>Bacillota</taxon>
        <taxon>Clostridia</taxon>
        <taxon>Eubacteriales</taxon>
        <taxon>Clostridiaceae</taxon>
        <taxon>Oceanirhabdus</taxon>
    </lineage>
</organism>
<feature type="domain" description="EAL" evidence="4">
    <location>
        <begin position="480"/>
        <end position="734"/>
    </location>
</feature>
<evidence type="ECO:0000313" key="7">
    <source>
        <dbReference type="Proteomes" id="UP001056429"/>
    </source>
</evidence>
<dbReference type="Proteomes" id="UP001056429">
    <property type="component" value="Unassembled WGS sequence"/>
</dbReference>
<dbReference type="Pfam" id="PF00990">
    <property type="entry name" value="GGDEF"/>
    <property type="match status" value="1"/>
</dbReference>
<dbReference type="SMART" id="SM00086">
    <property type="entry name" value="PAC"/>
    <property type="match status" value="1"/>
</dbReference>
<dbReference type="Pfam" id="PF08447">
    <property type="entry name" value="PAS_3"/>
    <property type="match status" value="1"/>
</dbReference>
<dbReference type="SUPFAM" id="SSF141868">
    <property type="entry name" value="EAL domain-like"/>
    <property type="match status" value="1"/>
</dbReference>
<accession>A0A9J6P698</accession>
<dbReference type="InterPro" id="IPR035919">
    <property type="entry name" value="EAL_sf"/>
</dbReference>
<dbReference type="InterPro" id="IPR052155">
    <property type="entry name" value="Biofilm_reg_signaling"/>
</dbReference>
<proteinExistence type="predicted"/>
<dbReference type="InterPro" id="IPR000160">
    <property type="entry name" value="GGDEF_dom"/>
</dbReference>
<name>A0A9J6P698_9CLOT</name>
<dbReference type="SUPFAM" id="SSF55073">
    <property type="entry name" value="Nucleotide cyclase"/>
    <property type="match status" value="1"/>
</dbReference>
<dbReference type="EMBL" id="JAGSOJ010000004">
    <property type="protein sequence ID" value="MCM1991641.1"/>
    <property type="molecule type" value="Genomic_DNA"/>
</dbReference>
<dbReference type="Gene3D" id="3.30.450.20">
    <property type="entry name" value="PAS domain"/>
    <property type="match status" value="2"/>
</dbReference>
<dbReference type="SMART" id="SM00091">
    <property type="entry name" value="PAS"/>
    <property type="match status" value="2"/>
</dbReference>
<dbReference type="Gene3D" id="3.20.20.450">
    <property type="entry name" value="EAL domain"/>
    <property type="match status" value="1"/>
</dbReference>
<dbReference type="InterPro" id="IPR035965">
    <property type="entry name" value="PAS-like_dom_sf"/>
</dbReference>
<dbReference type="InterPro" id="IPR029787">
    <property type="entry name" value="Nucleotide_cyclase"/>
</dbReference>
<feature type="domain" description="GGDEF" evidence="5">
    <location>
        <begin position="338"/>
        <end position="471"/>
    </location>
</feature>
<feature type="transmembrane region" description="Helical" evidence="1">
    <location>
        <begin position="12"/>
        <end position="30"/>
    </location>
</feature>
<keyword evidence="1" id="KW-0812">Transmembrane</keyword>
<dbReference type="PANTHER" id="PTHR44757:SF2">
    <property type="entry name" value="BIOFILM ARCHITECTURE MAINTENANCE PROTEIN MBAA"/>
    <property type="match status" value="1"/>
</dbReference>
<dbReference type="InterPro" id="IPR001610">
    <property type="entry name" value="PAC"/>
</dbReference>
<evidence type="ECO:0000259" key="2">
    <source>
        <dbReference type="PROSITE" id="PS50112"/>
    </source>
</evidence>
<dbReference type="PROSITE" id="PS50113">
    <property type="entry name" value="PAC"/>
    <property type="match status" value="2"/>
</dbReference>
<dbReference type="CDD" id="cd01949">
    <property type="entry name" value="GGDEF"/>
    <property type="match status" value="1"/>
</dbReference>
<dbReference type="InterPro" id="IPR013656">
    <property type="entry name" value="PAS_4"/>
</dbReference>
<feature type="domain" description="PAC" evidence="3">
    <location>
        <begin position="254"/>
        <end position="306"/>
    </location>
</feature>
<evidence type="ECO:0000256" key="1">
    <source>
        <dbReference type="SAM" id="Phobius"/>
    </source>
</evidence>
<gene>
    <name evidence="6" type="ORF">KDK92_18040</name>
</gene>
<dbReference type="NCBIfam" id="TIGR00229">
    <property type="entry name" value="sensory_box"/>
    <property type="match status" value="2"/>
</dbReference>
<dbReference type="Pfam" id="PF00563">
    <property type="entry name" value="EAL"/>
    <property type="match status" value="1"/>
</dbReference>
<dbReference type="CDD" id="cd00130">
    <property type="entry name" value="PAS"/>
    <property type="match status" value="1"/>
</dbReference>
<dbReference type="InterPro" id="IPR001633">
    <property type="entry name" value="EAL_dom"/>
</dbReference>
<dbReference type="SMART" id="SM00267">
    <property type="entry name" value="GGDEF"/>
    <property type="match status" value="1"/>
</dbReference>
<keyword evidence="1" id="KW-1133">Transmembrane helix</keyword>
<dbReference type="PANTHER" id="PTHR44757">
    <property type="entry name" value="DIGUANYLATE CYCLASE DGCP"/>
    <property type="match status" value="1"/>
</dbReference>
<feature type="domain" description="PAC" evidence="3">
    <location>
        <begin position="125"/>
        <end position="177"/>
    </location>
</feature>
<dbReference type="InterPro" id="IPR000700">
    <property type="entry name" value="PAS-assoc_C"/>
</dbReference>
<reference evidence="6" key="1">
    <citation type="journal article" date="2021" name="mSystems">
        <title>Bacteria and Archaea Synergistically Convert Glycine Betaine to Biogenic Methane in the Formosa Cold Seep of the South China Sea.</title>
        <authorList>
            <person name="Li L."/>
            <person name="Zhang W."/>
            <person name="Zhang S."/>
            <person name="Song L."/>
            <person name="Sun Q."/>
            <person name="Zhang H."/>
            <person name="Xiang H."/>
            <person name="Dong X."/>
        </authorList>
    </citation>
    <scope>NUCLEOTIDE SEQUENCE</scope>
    <source>
        <strain evidence="6">ZWT</strain>
    </source>
</reference>
<dbReference type="InterPro" id="IPR000014">
    <property type="entry name" value="PAS"/>
</dbReference>
<keyword evidence="7" id="KW-1185">Reference proteome</keyword>